<name>A0AAV1XXS1_LUPLU</name>
<organism evidence="3 4">
    <name type="scientific">Lupinus luteus</name>
    <name type="common">European yellow lupine</name>
    <dbReference type="NCBI Taxonomy" id="3873"/>
    <lineage>
        <taxon>Eukaryota</taxon>
        <taxon>Viridiplantae</taxon>
        <taxon>Streptophyta</taxon>
        <taxon>Embryophyta</taxon>
        <taxon>Tracheophyta</taxon>
        <taxon>Spermatophyta</taxon>
        <taxon>Magnoliopsida</taxon>
        <taxon>eudicotyledons</taxon>
        <taxon>Gunneridae</taxon>
        <taxon>Pentapetalae</taxon>
        <taxon>rosids</taxon>
        <taxon>fabids</taxon>
        <taxon>Fabales</taxon>
        <taxon>Fabaceae</taxon>
        <taxon>Papilionoideae</taxon>
        <taxon>50 kb inversion clade</taxon>
        <taxon>genistoids sensu lato</taxon>
        <taxon>core genistoids</taxon>
        <taxon>Genisteae</taxon>
        <taxon>Lupinus</taxon>
    </lineage>
</organism>
<evidence type="ECO:0000256" key="2">
    <source>
        <dbReference type="SAM" id="SignalP"/>
    </source>
</evidence>
<protein>
    <submittedName>
        <fullName evidence="3">Uncharacterized protein</fullName>
    </submittedName>
</protein>
<dbReference type="Proteomes" id="UP001497480">
    <property type="component" value="Unassembled WGS sequence"/>
</dbReference>
<sequence length="59" mass="6682">MAKSGRPRRPTMVKLRFFFHFWLFVDETPTTLRINGPLLFSTSGGNDGGRGKNQLNQKG</sequence>
<proteinExistence type="predicted"/>
<evidence type="ECO:0000256" key="1">
    <source>
        <dbReference type="SAM" id="MobiDB-lite"/>
    </source>
</evidence>
<keyword evidence="2" id="KW-0732">Signal</keyword>
<dbReference type="EMBL" id="CAXHTB010000019">
    <property type="protein sequence ID" value="CAL0326117.1"/>
    <property type="molecule type" value="Genomic_DNA"/>
</dbReference>
<feature type="signal peptide" evidence="2">
    <location>
        <begin position="1"/>
        <end position="27"/>
    </location>
</feature>
<feature type="region of interest" description="Disordered" evidence="1">
    <location>
        <begin position="37"/>
        <end position="59"/>
    </location>
</feature>
<comment type="caution">
    <text evidence="3">The sequence shown here is derived from an EMBL/GenBank/DDBJ whole genome shotgun (WGS) entry which is preliminary data.</text>
</comment>
<gene>
    <name evidence="3" type="ORF">LLUT_LOCUS27177</name>
</gene>
<keyword evidence="4" id="KW-1185">Reference proteome</keyword>
<accession>A0AAV1XXS1</accession>
<evidence type="ECO:0000313" key="4">
    <source>
        <dbReference type="Proteomes" id="UP001497480"/>
    </source>
</evidence>
<evidence type="ECO:0000313" key="3">
    <source>
        <dbReference type="EMBL" id="CAL0326117.1"/>
    </source>
</evidence>
<reference evidence="3 4" key="1">
    <citation type="submission" date="2024-03" db="EMBL/GenBank/DDBJ databases">
        <authorList>
            <person name="Martinez-Hernandez J."/>
        </authorList>
    </citation>
    <scope>NUCLEOTIDE SEQUENCE [LARGE SCALE GENOMIC DNA]</scope>
</reference>
<feature type="chain" id="PRO_5043460809" evidence="2">
    <location>
        <begin position="28"/>
        <end position="59"/>
    </location>
</feature>
<dbReference type="AlphaFoldDB" id="A0AAV1XXS1"/>